<reference evidence="2 3" key="1">
    <citation type="journal article" date="2004" name="Nature">
        <title>Genome evolution in yeasts.</title>
        <authorList>
            <consortium name="Genolevures"/>
            <person name="Dujon B."/>
            <person name="Sherman D."/>
            <person name="Fischer G."/>
            <person name="Durrens P."/>
            <person name="Casaregola S."/>
            <person name="Lafontaine I."/>
            <person name="de Montigny J."/>
            <person name="Marck C."/>
            <person name="Neuveglise C."/>
            <person name="Talla E."/>
            <person name="Goffard N."/>
            <person name="Frangeul L."/>
            <person name="Aigle M."/>
            <person name="Anthouard V."/>
            <person name="Babour A."/>
            <person name="Barbe V."/>
            <person name="Barnay S."/>
            <person name="Blanchin S."/>
            <person name="Beckerich J.M."/>
            <person name="Beyne E."/>
            <person name="Bleykasten C."/>
            <person name="Boisrame A."/>
            <person name="Boyer J."/>
            <person name="Cattolico L."/>
            <person name="Confanioleri F."/>
            <person name="de Daruvar A."/>
            <person name="Despons L."/>
            <person name="Fabre E."/>
            <person name="Fairhead C."/>
            <person name="Ferry-Dumazet H."/>
            <person name="Groppi A."/>
            <person name="Hantraye F."/>
            <person name="Hennequin C."/>
            <person name="Jauniaux N."/>
            <person name="Joyet P."/>
            <person name="Kachouri R."/>
            <person name="Kerrest A."/>
            <person name="Koszul R."/>
            <person name="Lemaire M."/>
            <person name="Lesur I."/>
            <person name="Ma L."/>
            <person name="Muller H."/>
            <person name="Nicaud J.M."/>
            <person name="Nikolski M."/>
            <person name="Oztas S."/>
            <person name="Ozier-Kalogeropoulos O."/>
            <person name="Pellenz S."/>
            <person name="Potier S."/>
            <person name="Richard G.F."/>
            <person name="Straub M.L."/>
            <person name="Suleau A."/>
            <person name="Swennene D."/>
            <person name="Tekaia F."/>
            <person name="Wesolowski-Louvel M."/>
            <person name="Westhof E."/>
            <person name="Wirth B."/>
            <person name="Zeniou-Meyer M."/>
            <person name="Zivanovic I."/>
            <person name="Bolotin-Fukuhara M."/>
            <person name="Thierry A."/>
            <person name="Bouchier C."/>
            <person name="Caudron B."/>
            <person name="Scarpelli C."/>
            <person name="Gaillardin C."/>
            <person name="Weissenbach J."/>
            <person name="Wincker P."/>
            <person name="Souciet J.L."/>
        </authorList>
    </citation>
    <scope>NUCLEOTIDE SEQUENCE [LARGE SCALE GENOMIC DNA]</scope>
    <source>
        <strain evidence="3">ATCC 36239 / CBS 767 / BCRC 21394 / JCM 1990 / NBRC 0083 / IGC 2968</strain>
    </source>
</reference>
<dbReference type="GeneID" id="2901525"/>
<proteinExistence type="inferred from homology"/>
<dbReference type="GO" id="GO:0005802">
    <property type="term" value="C:trans-Golgi network"/>
    <property type="evidence" value="ECO:0007669"/>
    <property type="project" value="TreeGrafter"/>
</dbReference>
<evidence type="ECO:0000313" key="3">
    <source>
        <dbReference type="Proteomes" id="UP000000599"/>
    </source>
</evidence>
<dbReference type="Proteomes" id="UP000000599">
    <property type="component" value="Chromosome D"/>
</dbReference>
<evidence type="ECO:0000256" key="1">
    <source>
        <dbReference type="ARBA" id="ARBA00024339"/>
    </source>
</evidence>
<comment type="similarity">
    <text evidence="1">Belongs to the PHAF1 family.</text>
</comment>
<dbReference type="PANTHER" id="PTHR13465">
    <property type="entry name" value="UPF0183 PROTEIN"/>
    <property type="match status" value="1"/>
</dbReference>
<dbReference type="InterPro" id="IPR005373">
    <property type="entry name" value="PHAF1"/>
</dbReference>
<dbReference type="RefSeq" id="XP_458609.2">
    <property type="nucleotide sequence ID" value="XM_458609.1"/>
</dbReference>
<dbReference type="eggNOG" id="KOG2819">
    <property type="taxonomic scope" value="Eukaryota"/>
</dbReference>
<evidence type="ECO:0000313" key="2">
    <source>
        <dbReference type="EMBL" id="CAG86744.2"/>
    </source>
</evidence>
<dbReference type="AlphaFoldDB" id="Q6BT61"/>
<dbReference type="InParanoid" id="Q6BT61"/>
<dbReference type="Pfam" id="PF03676">
    <property type="entry name" value="PHAF1"/>
    <property type="match status" value="2"/>
</dbReference>
<keyword evidence="3" id="KW-1185">Reference proteome</keyword>
<accession>Q6BT61</accession>
<dbReference type="PANTHER" id="PTHR13465:SF2">
    <property type="entry name" value="PHAGOSOME ASSEMBLY FACTOR 1"/>
    <property type="match status" value="1"/>
</dbReference>
<dbReference type="EMBL" id="CR382136">
    <property type="protein sequence ID" value="CAG86744.2"/>
    <property type="molecule type" value="Genomic_DNA"/>
</dbReference>
<dbReference type="VEuPathDB" id="FungiDB:DEHA2D03256g"/>
<dbReference type="GO" id="GO:0043001">
    <property type="term" value="P:Golgi to plasma membrane protein transport"/>
    <property type="evidence" value="ECO:0007669"/>
    <property type="project" value="TreeGrafter"/>
</dbReference>
<dbReference type="OMA" id="HNYFRYG"/>
<protein>
    <submittedName>
        <fullName evidence="2">DEHA2D03256p</fullName>
    </submittedName>
</protein>
<dbReference type="KEGG" id="dha:DEHA2D03256g"/>
<dbReference type="OrthoDB" id="411211at2759"/>
<organism evidence="2 3">
    <name type="scientific">Debaryomyces hansenii (strain ATCC 36239 / CBS 767 / BCRC 21394 / JCM 1990 / NBRC 0083 / IGC 2968)</name>
    <name type="common">Yeast</name>
    <name type="synonym">Torulaspora hansenii</name>
    <dbReference type="NCBI Taxonomy" id="284592"/>
    <lineage>
        <taxon>Eukaryota</taxon>
        <taxon>Fungi</taxon>
        <taxon>Dikarya</taxon>
        <taxon>Ascomycota</taxon>
        <taxon>Saccharomycotina</taxon>
        <taxon>Pichiomycetes</taxon>
        <taxon>Debaryomycetaceae</taxon>
        <taxon>Debaryomyces</taxon>
    </lineage>
</organism>
<sequence>MITNASIVPGEGLGNSIRLGRSMYSIINSLDRFHYRMKISYSEKHYLETPITVTVPDIGLRMVFENSDKQELVLIEVIDFKSLKLNYNGINLNDIAENTKDTYEIEAQENSDIVPTVPKWAENEDSQQRTNITLPNLKQIYNQTFGPTYPGKLSKNSDYYTLSYPGISFKFKINSNELINKLIGLGTNVNDNTILSKLLNWDKSSDIACESLSIYSGSSWENFYETFQRSILDSKQTTKLRNKASSSAIHISKLLVNLKLGIIKLIFEATSDKNRPQEYVIKIGETTQQEVLNILGSPDDYFNKFDSRLLIHNHLSKSFKIDLHDNSIYKFHNYFRFGLDFLYDLNSSKSKSTGVLKKLIIHNGGIIESLDFMKWNKCNWQLISGQYSDTAHPFELQDDISIDSSMYFNDIPPEFFNKIEGNTSLRPVLLNRNETEFIDNDLDIINPDEISDNNNTILEKHSSRDSTVSGHTSKTKTWGQSKLIGCNRCIWEVVESNGCITSITIF</sequence>
<dbReference type="HOGENOM" id="CLU_559104_0_0_1"/>
<dbReference type="InterPro" id="IPR039156">
    <property type="entry name" value="PHAF1/BROMI"/>
</dbReference>
<gene>
    <name evidence="2" type="ordered locus">DEHA2D03256g</name>
</gene>
<name>Q6BT61_DEBHA</name>